<gene>
    <name evidence="2" type="ORF">FWILDA_LOCUS9146</name>
</gene>
<comment type="caution">
    <text evidence="2">The sequence shown here is derived from an EMBL/GenBank/DDBJ whole genome shotgun (WGS) entry which is preliminary data.</text>
</comment>
<organism evidence="2 3">
    <name type="scientific">Funneliformis geosporum</name>
    <dbReference type="NCBI Taxonomy" id="1117311"/>
    <lineage>
        <taxon>Eukaryota</taxon>
        <taxon>Fungi</taxon>
        <taxon>Fungi incertae sedis</taxon>
        <taxon>Mucoromycota</taxon>
        <taxon>Glomeromycotina</taxon>
        <taxon>Glomeromycetes</taxon>
        <taxon>Glomerales</taxon>
        <taxon>Glomeraceae</taxon>
        <taxon>Funneliformis</taxon>
    </lineage>
</organism>
<keyword evidence="3" id="KW-1185">Reference proteome</keyword>
<dbReference type="OrthoDB" id="2434490at2759"/>
<accession>A0A9W4ST28</accession>
<keyword evidence="1" id="KW-0472">Membrane</keyword>
<dbReference type="Proteomes" id="UP001153678">
    <property type="component" value="Unassembled WGS sequence"/>
</dbReference>
<feature type="transmembrane region" description="Helical" evidence="1">
    <location>
        <begin position="38"/>
        <end position="60"/>
    </location>
</feature>
<proteinExistence type="predicted"/>
<keyword evidence="1" id="KW-0812">Transmembrane</keyword>
<reference evidence="2" key="1">
    <citation type="submission" date="2022-08" db="EMBL/GenBank/DDBJ databases">
        <authorList>
            <person name="Kallberg Y."/>
            <person name="Tangrot J."/>
            <person name="Rosling A."/>
        </authorList>
    </citation>
    <scope>NUCLEOTIDE SEQUENCE</scope>
    <source>
        <strain evidence="2">Wild A</strain>
    </source>
</reference>
<evidence type="ECO:0000313" key="3">
    <source>
        <dbReference type="Proteomes" id="UP001153678"/>
    </source>
</evidence>
<evidence type="ECO:0000256" key="1">
    <source>
        <dbReference type="SAM" id="Phobius"/>
    </source>
</evidence>
<name>A0A9W4ST28_9GLOM</name>
<evidence type="ECO:0000313" key="2">
    <source>
        <dbReference type="EMBL" id="CAI2179553.1"/>
    </source>
</evidence>
<keyword evidence="1" id="KW-1133">Transmembrane helix</keyword>
<protein>
    <submittedName>
        <fullName evidence="2">3177_t:CDS:1</fullName>
    </submittedName>
</protein>
<dbReference type="EMBL" id="CAMKVN010002098">
    <property type="protein sequence ID" value="CAI2179553.1"/>
    <property type="molecule type" value="Genomic_DNA"/>
</dbReference>
<feature type="non-terminal residue" evidence="2">
    <location>
        <position position="101"/>
    </location>
</feature>
<sequence length="101" mass="10279">MDLVNNADSAVQSYWTNIHNDQIHAPPKFKGFNYKPSASSAIILSLSLSVAAVTPISAVAKSISLSSLLSSAAVLILAVALSSSSVVALIPVALLSSSVAV</sequence>
<feature type="transmembrane region" description="Helical" evidence="1">
    <location>
        <begin position="72"/>
        <end position="95"/>
    </location>
</feature>
<dbReference type="AlphaFoldDB" id="A0A9W4ST28"/>